<dbReference type="PANTHER" id="PTHR42077:SF1">
    <property type="entry name" value="YALI0F30239P"/>
    <property type="match status" value="1"/>
</dbReference>
<evidence type="ECO:0000313" key="2">
    <source>
        <dbReference type="EMBL" id="EED23915.1"/>
    </source>
</evidence>
<feature type="chain" id="PRO_5002877389" evidence="1">
    <location>
        <begin position="25"/>
        <end position="103"/>
    </location>
</feature>
<protein>
    <submittedName>
        <fullName evidence="2">Uncharacterized protein</fullName>
    </submittedName>
</protein>
<keyword evidence="3" id="KW-1185">Reference proteome</keyword>
<dbReference type="PhylomeDB" id="B8LUQ8"/>
<dbReference type="EMBL" id="EQ962652">
    <property type="protein sequence ID" value="EED23915.1"/>
    <property type="molecule type" value="Genomic_DNA"/>
</dbReference>
<dbReference type="GeneID" id="8110222"/>
<dbReference type="HOGENOM" id="CLU_150197_0_1_1"/>
<gene>
    <name evidence="2" type="ORF">TSTA_073050</name>
</gene>
<name>B8LUQ8_TALSN</name>
<dbReference type="PANTHER" id="PTHR42077">
    <property type="entry name" value="YALI0F30239P"/>
    <property type="match status" value="1"/>
</dbReference>
<dbReference type="Proteomes" id="UP000001745">
    <property type="component" value="Unassembled WGS sequence"/>
</dbReference>
<reference evidence="3" key="1">
    <citation type="journal article" date="2015" name="Genome Announc.">
        <title>Genome sequence of the AIDS-associated pathogen Penicillium marneffei (ATCC18224) and its near taxonomic relative Talaromyces stipitatus (ATCC10500).</title>
        <authorList>
            <person name="Nierman W.C."/>
            <person name="Fedorova-Abrams N.D."/>
            <person name="Andrianopoulos A."/>
        </authorList>
    </citation>
    <scope>NUCLEOTIDE SEQUENCE [LARGE SCALE GENOMIC DNA]</scope>
    <source>
        <strain evidence="3">ATCC 10500 / CBS 375.48 / QM 6759 / NRRL 1006</strain>
    </source>
</reference>
<sequence>MANSIIPLIILLLVVALFSAIGFAVYTIAQDVSSNTRAKMEKRNISFSKEGMKVSVKEKRDEEYKDQTQSVLVKVWNNTSFPAYKSRLWDNGASGKEDDVKRR</sequence>
<proteinExistence type="predicted"/>
<keyword evidence="1" id="KW-0732">Signal</keyword>
<dbReference type="AlphaFoldDB" id="B8LUQ8"/>
<dbReference type="OrthoDB" id="4083871at2759"/>
<dbReference type="InParanoid" id="B8LUQ8"/>
<dbReference type="RefSeq" id="XP_002341302.1">
    <property type="nucleotide sequence ID" value="XM_002341261.1"/>
</dbReference>
<organism evidence="2 3">
    <name type="scientific">Talaromyces stipitatus (strain ATCC 10500 / CBS 375.48 / QM 6759 / NRRL 1006)</name>
    <name type="common">Penicillium stipitatum</name>
    <dbReference type="NCBI Taxonomy" id="441959"/>
    <lineage>
        <taxon>Eukaryota</taxon>
        <taxon>Fungi</taxon>
        <taxon>Dikarya</taxon>
        <taxon>Ascomycota</taxon>
        <taxon>Pezizomycotina</taxon>
        <taxon>Eurotiomycetes</taxon>
        <taxon>Eurotiomycetidae</taxon>
        <taxon>Eurotiales</taxon>
        <taxon>Trichocomaceae</taxon>
        <taxon>Talaromyces</taxon>
        <taxon>Talaromyces sect. Talaromyces</taxon>
    </lineage>
</organism>
<accession>B8LUQ8</accession>
<dbReference type="eggNOG" id="ENOG502SSTB">
    <property type="taxonomic scope" value="Eukaryota"/>
</dbReference>
<evidence type="ECO:0000256" key="1">
    <source>
        <dbReference type="SAM" id="SignalP"/>
    </source>
</evidence>
<evidence type="ECO:0000313" key="3">
    <source>
        <dbReference type="Proteomes" id="UP000001745"/>
    </source>
</evidence>
<dbReference type="OMA" id="GWVGYQI"/>
<dbReference type="VEuPathDB" id="FungiDB:TSTA_073050"/>
<feature type="signal peptide" evidence="1">
    <location>
        <begin position="1"/>
        <end position="24"/>
    </location>
</feature>